<feature type="region of interest" description="Disordered" evidence="1">
    <location>
        <begin position="16"/>
        <end position="103"/>
    </location>
</feature>
<feature type="compositionally biased region" description="Acidic residues" evidence="1">
    <location>
        <begin position="75"/>
        <end position="91"/>
    </location>
</feature>
<accession>A0A481YUM6</accession>
<protein>
    <submittedName>
        <fullName evidence="2">Uncharacterized protein</fullName>
    </submittedName>
</protein>
<sequence length="103" mass="11454">MWSCVEGCVLVSEGREPIQRFSGSKNKKSYNPKGYKTLPTLQQLTKKMRSDLTSPHTGANPQHIPRRHVPTQNLDELDSDSESDVDSDSESEVNTSDSDSDSD</sequence>
<gene>
    <name evidence="2" type="ORF">LCMAC101_08010</name>
</gene>
<feature type="compositionally biased region" description="Polar residues" evidence="1">
    <location>
        <begin position="39"/>
        <end position="60"/>
    </location>
</feature>
<organism evidence="2">
    <name type="scientific">Marseillevirus LCMAC101</name>
    <dbReference type="NCBI Taxonomy" id="2506602"/>
    <lineage>
        <taxon>Viruses</taxon>
        <taxon>Varidnaviria</taxon>
        <taxon>Bamfordvirae</taxon>
        <taxon>Nucleocytoviricota</taxon>
        <taxon>Megaviricetes</taxon>
        <taxon>Pimascovirales</taxon>
        <taxon>Pimascovirales incertae sedis</taxon>
        <taxon>Marseilleviridae</taxon>
    </lineage>
</organism>
<evidence type="ECO:0000256" key="1">
    <source>
        <dbReference type="SAM" id="MobiDB-lite"/>
    </source>
</evidence>
<proteinExistence type="predicted"/>
<evidence type="ECO:0000313" key="2">
    <source>
        <dbReference type="EMBL" id="QBK86206.1"/>
    </source>
</evidence>
<reference evidence="2" key="1">
    <citation type="journal article" date="2019" name="MBio">
        <title>Virus Genomes from Deep Sea Sediments Expand the Ocean Megavirome and Support Independent Origins of Viral Gigantism.</title>
        <authorList>
            <person name="Backstrom D."/>
            <person name="Yutin N."/>
            <person name="Jorgensen S.L."/>
            <person name="Dharamshi J."/>
            <person name="Homa F."/>
            <person name="Zaremba-Niedwiedzka K."/>
            <person name="Spang A."/>
            <person name="Wolf Y.I."/>
            <person name="Koonin E.V."/>
            <person name="Ettema T.J."/>
        </authorList>
    </citation>
    <scope>NUCLEOTIDE SEQUENCE</scope>
</reference>
<dbReference type="EMBL" id="MK500333">
    <property type="protein sequence ID" value="QBK86206.1"/>
    <property type="molecule type" value="Genomic_DNA"/>
</dbReference>
<name>A0A481YUM6_9VIRU</name>